<proteinExistence type="predicted"/>
<feature type="compositionally biased region" description="Pro residues" evidence="1">
    <location>
        <begin position="266"/>
        <end position="277"/>
    </location>
</feature>
<evidence type="ECO:0000313" key="3">
    <source>
        <dbReference type="EMBL" id="MBB4760272.1"/>
    </source>
</evidence>
<feature type="region of interest" description="Disordered" evidence="1">
    <location>
        <begin position="1"/>
        <end position="24"/>
    </location>
</feature>
<gene>
    <name evidence="3" type="ORF">BJ971_000828</name>
</gene>
<feature type="transmembrane region" description="Helical" evidence="2">
    <location>
        <begin position="123"/>
        <end position="145"/>
    </location>
</feature>
<sequence>MADAPTDAEETDEDLGPTTPEPPRRVPFAVAVTASLLGLVAMALLIGAVLTLTSDSYYDSVGEATAEGLATAGLAMGAAVVAAVAWSMVRNGNTVGPMVVGGLVLLTGLIFLVSAVAADSDTAGLRIGVLALVLGLGVLLVPLFGQGPAYLAARRVWADAERDWLQDLTTPAQPQGQWPGQYPPPQQWGVPAPQPGYPPQYQYPPQPPGQPWPGPPPPQYQAWPAAPTAWSAPPAQQPPPGQSVPPQPVPTSPAPPAVSQQAPTEQIPPAPQEKPQP</sequence>
<dbReference type="EMBL" id="JACHNH010000001">
    <property type="protein sequence ID" value="MBB4760272.1"/>
    <property type="molecule type" value="Genomic_DNA"/>
</dbReference>
<evidence type="ECO:0000256" key="1">
    <source>
        <dbReference type="SAM" id="MobiDB-lite"/>
    </source>
</evidence>
<keyword evidence="4" id="KW-1185">Reference proteome</keyword>
<comment type="caution">
    <text evidence="3">The sequence shown here is derived from an EMBL/GenBank/DDBJ whole genome shotgun (WGS) entry which is preliminary data.</text>
</comment>
<reference evidence="3 4" key="1">
    <citation type="submission" date="2020-08" db="EMBL/GenBank/DDBJ databases">
        <title>Sequencing the genomes of 1000 actinobacteria strains.</title>
        <authorList>
            <person name="Klenk H.-P."/>
        </authorList>
    </citation>
    <scope>NUCLEOTIDE SEQUENCE [LARGE SCALE GENOMIC DNA]</scope>
    <source>
        <strain evidence="3 4">DSM 43149</strain>
    </source>
</reference>
<protein>
    <submittedName>
        <fullName evidence="3">Uncharacterized protein</fullName>
    </submittedName>
</protein>
<evidence type="ECO:0000256" key="2">
    <source>
        <dbReference type="SAM" id="Phobius"/>
    </source>
</evidence>
<organism evidence="3 4">
    <name type="scientific">Actinoplanes digitatis</name>
    <dbReference type="NCBI Taxonomy" id="1868"/>
    <lineage>
        <taxon>Bacteria</taxon>
        <taxon>Bacillati</taxon>
        <taxon>Actinomycetota</taxon>
        <taxon>Actinomycetes</taxon>
        <taxon>Micromonosporales</taxon>
        <taxon>Micromonosporaceae</taxon>
        <taxon>Actinoplanes</taxon>
    </lineage>
</organism>
<feature type="transmembrane region" description="Helical" evidence="2">
    <location>
        <begin position="96"/>
        <end position="117"/>
    </location>
</feature>
<dbReference type="AlphaFoldDB" id="A0A7W7HT20"/>
<feature type="compositionally biased region" description="Pro residues" evidence="1">
    <location>
        <begin position="235"/>
        <end position="256"/>
    </location>
</feature>
<feature type="compositionally biased region" description="Acidic residues" evidence="1">
    <location>
        <begin position="1"/>
        <end position="15"/>
    </location>
</feature>
<keyword evidence="2" id="KW-0472">Membrane</keyword>
<keyword evidence="2" id="KW-1133">Transmembrane helix</keyword>
<feature type="compositionally biased region" description="Pro residues" evidence="1">
    <location>
        <begin position="181"/>
        <end position="219"/>
    </location>
</feature>
<feature type="region of interest" description="Disordered" evidence="1">
    <location>
        <begin position="170"/>
        <end position="277"/>
    </location>
</feature>
<accession>A0A7W7HT20</accession>
<feature type="compositionally biased region" description="Low complexity" evidence="1">
    <location>
        <begin position="220"/>
        <end position="234"/>
    </location>
</feature>
<evidence type="ECO:0000313" key="4">
    <source>
        <dbReference type="Proteomes" id="UP000578112"/>
    </source>
</evidence>
<keyword evidence="2" id="KW-0812">Transmembrane</keyword>
<dbReference type="Proteomes" id="UP000578112">
    <property type="component" value="Unassembled WGS sequence"/>
</dbReference>
<dbReference type="RefSeq" id="WP_184989969.1">
    <property type="nucleotide sequence ID" value="NZ_BOMK01000083.1"/>
</dbReference>
<feature type="transmembrane region" description="Helical" evidence="2">
    <location>
        <begin position="69"/>
        <end position="89"/>
    </location>
</feature>
<name>A0A7W7HT20_9ACTN</name>
<feature type="transmembrane region" description="Helical" evidence="2">
    <location>
        <begin position="28"/>
        <end position="49"/>
    </location>
</feature>
<feature type="compositionally biased region" description="Low complexity" evidence="1">
    <location>
        <begin position="171"/>
        <end position="180"/>
    </location>
</feature>